<proteinExistence type="predicted"/>
<gene>
    <name evidence="2" type="ORF">KC675_01010</name>
</gene>
<dbReference type="AlphaFoldDB" id="A0A955I8K9"/>
<dbReference type="Gene3D" id="3.30.700.10">
    <property type="entry name" value="Glycoprotein, Type 4 Pilin"/>
    <property type="match status" value="1"/>
</dbReference>
<keyword evidence="1" id="KW-0472">Membrane</keyword>
<keyword evidence="1" id="KW-0812">Transmembrane</keyword>
<dbReference type="Proteomes" id="UP000745577">
    <property type="component" value="Unassembled WGS sequence"/>
</dbReference>
<dbReference type="InterPro" id="IPR012902">
    <property type="entry name" value="N_methyl_site"/>
</dbReference>
<accession>A0A955I8K9</accession>
<dbReference type="Gene3D" id="2.60.120.200">
    <property type="match status" value="1"/>
</dbReference>
<dbReference type="Pfam" id="PF07963">
    <property type="entry name" value="N_methyl"/>
    <property type="match status" value="1"/>
</dbReference>
<reference evidence="2" key="1">
    <citation type="submission" date="2020-04" db="EMBL/GenBank/DDBJ databases">
        <authorList>
            <person name="Zhang T."/>
        </authorList>
    </citation>
    <scope>NUCLEOTIDE SEQUENCE</scope>
    <source>
        <strain evidence="2">HKST-UBA15</strain>
    </source>
</reference>
<protein>
    <submittedName>
        <fullName evidence="2">Prepilin-type N-terminal cleavage/methylation domain-containing protein</fullName>
    </submittedName>
</protein>
<comment type="caution">
    <text evidence="2">The sequence shown here is derived from an EMBL/GenBank/DDBJ whole genome shotgun (WGS) entry which is preliminary data.</text>
</comment>
<dbReference type="SUPFAM" id="SSF49899">
    <property type="entry name" value="Concanavalin A-like lectins/glucanases"/>
    <property type="match status" value="1"/>
</dbReference>
<sequence length="370" mass="40795">MLQKNGFTLIEILVVIGLISIVSVFAVPYSIRQITDNRAYDAAATVSSVIFQSQQNSYAKKDGSAYGVIIEPNSYQTFTGVEETSATNLMAYWKMNEFSWEGVPGEVLDSSGSDISGTTHGGVITTSDGFARSAAFPQTDSYINMGDNDILDFGLNQNFTISAWVKTNINPVSDFYPWVISKQGGASRTGYGIMANAAQFSPNWRATLWVGNTEYVCASNVDITNNDWHHLVVVREGSTLRVYTDSALSNTCSLTSASIENSYDFTIGTYSDLSVNSLDGNIDEVRIYNTNLSTTDIDNLYNYNSRTITTIEQTNLENVETTLVSTENIILFSESGFRPFRPISFNMNYSGSTVFVEVNSEGLINYYIDN</sequence>
<evidence type="ECO:0000313" key="3">
    <source>
        <dbReference type="Proteomes" id="UP000745577"/>
    </source>
</evidence>
<evidence type="ECO:0000256" key="1">
    <source>
        <dbReference type="SAM" id="Phobius"/>
    </source>
</evidence>
<keyword evidence="1" id="KW-1133">Transmembrane helix</keyword>
<dbReference type="InterPro" id="IPR013320">
    <property type="entry name" value="ConA-like_dom_sf"/>
</dbReference>
<dbReference type="NCBIfam" id="TIGR02532">
    <property type="entry name" value="IV_pilin_GFxxxE"/>
    <property type="match status" value="1"/>
</dbReference>
<dbReference type="InterPro" id="IPR045584">
    <property type="entry name" value="Pilin-like"/>
</dbReference>
<reference evidence="2" key="2">
    <citation type="journal article" date="2021" name="Microbiome">
        <title>Successional dynamics and alternative stable states in a saline activated sludge microbial community over 9 years.</title>
        <authorList>
            <person name="Wang Y."/>
            <person name="Ye J."/>
            <person name="Ju F."/>
            <person name="Liu L."/>
            <person name="Boyd J.A."/>
            <person name="Deng Y."/>
            <person name="Parks D.H."/>
            <person name="Jiang X."/>
            <person name="Yin X."/>
            <person name="Woodcroft B.J."/>
            <person name="Tyson G.W."/>
            <person name="Hugenholtz P."/>
            <person name="Polz M.F."/>
            <person name="Zhang T."/>
        </authorList>
    </citation>
    <scope>NUCLEOTIDE SEQUENCE</scope>
    <source>
        <strain evidence="2">HKST-UBA15</strain>
    </source>
</reference>
<dbReference type="Pfam" id="PF13385">
    <property type="entry name" value="Laminin_G_3"/>
    <property type="match status" value="1"/>
</dbReference>
<organism evidence="2 3">
    <name type="scientific">Candidatus Dojkabacteria bacterium</name>
    <dbReference type="NCBI Taxonomy" id="2099670"/>
    <lineage>
        <taxon>Bacteria</taxon>
        <taxon>Candidatus Dojkabacteria</taxon>
    </lineage>
</organism>
<dbReference type="EMBL" id="JAGQLL010000009">
    <property type="protein sequence ID" value="MCA9379737.1"/>
    <property type="molecule type" value="Genomic_DNA"/>
</dbReference>
<dbReference type="PANTHER" id="PTHR42535">
    <property type="entry name" value="OOKINETE PROTEIN, PUTATIVE-RELATED"/>
    <property type="match status" value="1"/>
</dbReference>
<dbReference type="SUPFAM" id="SSF54523">
    <property type="entry name" value="Pili subunits"/>
    <property type="match status" value="1"/>
</dbReference>
<name>A0A955I8K9_9BACT</name>
<dbReference type="PANTHER" id="PTHR42535:SF2">
    <property type="entry name" value="CHROMOSOME UNDETERMINED SCAFFOLD_146, WHOLE GENOME SHOTGUN SEQUENCE"/>
    <property type="match status" value="1"/>
</dbReference>
<evidence type="ECO:0000313" key="2">
    <source>
        <dbReference type="EMBL" id="MCA9379737.1"/>
    </source>
</evidence>
<feature type="transmembrane region" description="Helical" evidence="1">
    <location>
        <begin position="12"/>
        <end position="31"/>
    </location>
</feature>